<protein>
    <submittedName>
        <fullName evidence="3">Uncharacterized protein</fullName>
    </submittedName>
</protein>
<name>A0ABP0CXN0_9PEZI</name>
<comment type="caution">
    <text evidence="3">The sequence shown here is derived from an EMBL/GenBank/DDBJ whole genome shotgun (WGS) entry which is preliminary data.</text>
</comment>
<keyword evidence="4" id="KW-1185">Reference proteome</keyword>
<feature type="compositionally biased region" description="Low complexity" evidence="1">
    <location>
        <begin position="33"/>
        <end position="50"/>
    </location>
</feature>
<organism evidence="3 4">
    <name type="scientific">Sporothrix curviconia</name>
    <dbReference type="NCBI Taxonomy" id="1260050"/>
    <lineage>
        <taxon>Eukaryota</taxon>
        <taxon>Fungi</taxon>
        <taxon>Dikarya</taxon>
        <taxon>Ascomycota</taxon>
        <taxon>Pezizomycotina</taxon>
        <taxon>Sordariomycetes</taxon>
        <taxon>Sordariomycetidae</taxon>
        <taxon>Ophiostomatales</taxon>
        <taxon>Ophiostomataceae</taxon>
        <taxon>Sporothrix</taxon>
    </lineage>
</organism>
<sequence>MKASFLAAVLATAVSVVSAGVLVKRPALPPSPSSSSSSSSSSAAPTKASSPCRVANNGLYACFRASTDNALSYCSTDASIYLAATTTQVLEPGPTIYVTVASDTVTEVVSTDLSVVDEVVTTSTHTVYSGVTTAYTTLATTQTTTVYLQEARKRRDHAGPAPTLFVLKRDGSGIEAYEEDKVGRREDGDHDGTTTVGVLLKRTTLDYTITTCTTTTQVTVTEKRKAKKAKRTAAVAPRFIAPASVSSSSSTSSSSGPSANPPPACLETLAAPAPAALSSACSAIVSQFGATPTVTNILALPATTVTVASGVSTAVSVERTTSTSTTFTVYQVTEQTTTTIPMCTLVTKTITETGA</sequence>
<dbReference type="EMBL" id="CAWUHB010000127">
    <property type="protein sequence ID" value="CAK7236892.1"/>
    <property type="molecule type" value="Genomic_DNA"/>
</dbReference>
<keyword evidence="2" id="KW-0732">Signal</keyword>
<evidence type="ECO:0000313" key="4">
    <source>
        <dbReference type="Proteomes" id="UP001642405"/>
    </source>
</evidence>
<reference evidence="3 4" key="1">
    <citation type="submission" date="2024-01" db="EMBL/GenBank/DDBJ databases">
        <authorList>
            <person name="Allen C."/>
            <person name="Tagirdzhanova G."/>
        </authorList>
    </citation>
    <scope>NUCLEOTIDE SEQUENCE [LARGE SCALE GENOMIC DNA]</scope>
</reference>
<accession>A0ABP0CXN0</accession>
<evidence type="ECO:0000256" key="1">
    <source>
        <dbReference type="SAM" id="MobiDB-lite"/>
    </source>
</evidence>
<feature type="region of interest" description="Disordered" evidence="1">
    <location>
        <begin position="28"/>
        <end position="50"/>
    </location>
</feature>
<evidence type="ECO:0000313" key="3">
    <source>
        <dbReference type="EMBL" id="CAK7236892.1"/>
    </source>
</evidence>
<feature type="signal peptide" evidence="2">
    <location>
        <begin position="1"/>
        <end position="19"/>
    </location>
</feature>
<gene>
    <name evidence="3" type="ORF">SCUCBS95973_009763</name>
</gene>
<proteinExistence type="predicted"/>
<feature type="chain" id="PRO_5047401557" evidence="2">
    <location>
        <begin position="20"/>
        <end position="355"/>
    </location>
</feature>
<dbReference type="Proteomes" id="UP001642405">
    <property type="component" value="Unassembled WGS sequence"/>
</dbReference>
<evidence type="ECO:0000256" key="2">
    <source>
        <dbReference type="SAM" id="SignalP"/>
    </source>
</evidence>